<keyword evidence="1" id="KW-1133">Transmembrane helix</keyword>
<comment type="caution">
    <text evidence="2">The sequence shown here is derived from an EMBL/GenBank/DDBJ whole genome shotgun (WGS) entry which is preliminary data.</text>
</comment>
<keyword evidence="1" id="KW-0472">Membrane</keyword>
<reference evidence="2" key="1">
    <citation type="journal article" date="2015" name="Nature">
        <title>Complex archaea that bridge the gap between prokaryotes and eukaryotes.</title>
        <authorList>
            <person name="Spang A."/>
            <person name="Saw J.H."/>
            <person name="Jorgensen S.L."/>
            <person name="Zaremba-Niedzwiedzka K."/>
            <person name="Martijn J."/>
            <person name="Lind A.E."/>
            <person name="van Eijk R."/>
            <person name="Schleper C."/>
            <person name="Guy L."/>
            <person name="Ettema T.J."/>
        </authorList>
    </citation>
    <scope>NUCLEOTIDE SEQUENCE</scope>
</reference>
<feature type="transmembrane region" description="Helical" evidence="1">
    <location>
        <begin position="29"/>
        <end position="49"/>
    </location>
</feature>
<evidence type="ECO:0000313" key="2">
    <source>
        <dbReference type="EMBL" id="KKN04644.1"/>
    </source>
</evidence>
<sequence length="107" mass="12230">MVCAIDFFTHINETSGATGILSYPNTCFGYFWVSILLGFWLVIVLTIFFKEQDENPKPEMISIFGVASIPIFILSMIATRLEMLTNDGMAIMFTFTGLWLVLWFIKK</sequence>
<organism evidence="2">
    <name type="scientific">marine sediment metagenome</name>
    <dbReference type="NCBI Taxonomy" id="412755"/>
    <lineage>
        <taxon>unclassified sequences</taxon>
        <taxon>metagenomes</taxon>
        <taxon>ecological metagenomes</taxon>
    </lineage>
</organism>
<accession>A0A0F9MFG2</accession>
<evidence type="ECO:0000256" key="1">
    <source>
        <dbReference type="SAM" id="Phobius"/>
    </source>
</evidence>
<feature type="transmembrane region" description="Helical" evidence="1">
    <location>
        <begin position="87"/>
        <end position="105"/>
    </location>
</feature>
<protein>
    <submittedName>
        <fullName evidence="2">Uncharacterized protein</fullName>
    </submittedName>
</protein>
<feature type="transmembrane region" description="Helical" evidence="1">
    <location>
        <begin position="61"/>
        <end position="81"/>
    </location>
</feature>
<name>A0A0F9MFG2_9ZZZZ</name>
<gene>
    <name evidence="2" type="ORF">LCGC14_1095300</name>
</gene>
<dbReference type="AlphaFoldDB" id="A0A0F9MFG2"/>
<dbReference type="EMBL" id="LAZR01004893">
    <property type="protein sequence ID" value="KKN04644.1"/>
    <property type="molecule type" value="Genomic_DNA"/>
</dbReference>
<proteinExistence type="predicted"/>
<keyword evidence="1" id="KW-0812">Transmembrane</keyword>